<reference evidence="2" key="1">
    <citation type="journal article" date="2018" name="Genome Biol.">
        <title>SKESA: strategic k-mer extension for scrupulous assemblies.</title>
        <authorList>
            <person name="Souvorov A."/>
            <person name="Agarwala R."/>
            <person name="Lipman D.J."/>
        </authorList>
    </citation>
    <scope>NUCLEOTIDE SEQUENCE [LARGE SCALE GENOMIC DNA]</scope>
    <source>
        <strain evidence="2">EC00605</strain>
    </source>
</reference>
<dbReference type="Proteomes" id="UP000514715">
    <property type="component" value="Chromosome"/>
</dbReference>
<dbReference type="InterPro" id="IPR047771">
    <property type="entry name" value="Radical_SAM_STM4011-like"/>
</dbReference>
<reference evidence="5 6" key="2">
    <citation type="submission" date="2018-11" db="EMBL/GenBank/DDBJ databases">
        <title>Enterobacteriaceae from Patient.</title>
        <authorList>
            <person name="Shen C."/>
            <person name="Yang Y."/>
            <person name="Tian G."/>
        </authorList>
    </citation>
    <scope>NUCLEOTIDE SEQUENCE [LARGE SCALE GENOMIC DNA]</scope>
    <source>
        <strain evidence="5 6">GBGD28</strain>
    </source>
</reference>
<name>A0A0A1AC33_ECOLX</name>
<dbReference type="RefSeq" id="WP_022646355.1">
    <property type="nucleotide sequence ID" value="NZ_AP022098.1"/>
</dbReference>
<comment type="cofactor">
    <cofactor evidence="1">
        <name>[4Fe-4S] cluster</name>
        <dbReference type="ChEBI" id="CHEBI:49883"/>
    </cofactor>
</comment>
<dbReference type="Gene3D" id="3.20.20.70">
    <property type="entry name" value="Aldolase class I"/>
    <property type="match status" value="1"/>
</dbReference>
<proteinExistence type="predicted"/>
<dbReference type="InterPro" id="IPR058240">
    <property type="entry name" value="rSAM_sf"/>
</dbReference>
<dbReference type="SUPFAM" id="SSF102114">
    <property type="entry name" value="Radical SAM enzymes"/>
    <property type="match status" value="1"/>
</dbReference>
<dbReference type="EMBL" id="CP057975">
    <property type="protein sequence ID" value="QMP45986.1"/>
    <property type="molecule type" value="Genomic_DNA"/>
</dbReference>
<accession>A0A0A1AC33</accession>
<reference evidence="3 7" key="4">
    <citation type="submission" date="2020-02" db="EMBL/GenBank/DDBJ databases">
        <title>WGS of Carbapenem-Resistant Enterobacteriaceae.</title>
        <authorList>
            <person name="Tokajian S."/>
            <person name="El Chaar M."/>
            <person name="El Khoury M."/>
        </authorList>
    </citation>
    <scope>NUCLEOTIDE SEQUENCE [LARGE SCALE GENOMIC DNA]</scope>
    <source>
        <strain evidence="3 7">ECM_75</strain>
    </source>
</reference>
<evidence type="ECO:0000256" key="1">
    <source>
        <dbReference type="ARBA" id="ARBA00001966"/>
    </source>
</evidence>
<evidence type="ECO:0000313" key="5">
    <source>
        <dbReference type="EMBL" id="RRD72489.1"/>
    </source>
</evidence>
<dbReference type="NCBIfam" id="NF038073">
    <property type="entry name" value="rSAM_STM4011"/>
    <property type="match status" value="1"/>
</dbReference>
<reference evidence="4 8" key="5">
    <citation type="submission" date="2020-06" db="EMBL/GenBank/DDBJ databases">
        <title>REHAB project genomes.</title>
        <authorList>
            <person name="Shaw L.P."/>
        </authorList>
    </citation>
    <scope>NUCLEOTIDE SEQUENCE [LARGE SCALE GENOMIC DNA]</scope>
    <source>
        <strain evidence="4 8">RHB07-C04</strain>
    </source>
</reference>
<evidence type="ECO:0000313" key="8">
    <source>
        <dbReference type="Proteomes" id="UP000514715"/>
    </source>
</evidence>
<evidence type="ECO:0000313" key="3">
    <source>
        <dbReference type="EMBL" id="NGE91369.1"/>
    </source>
</evidence>
<dbReference type="InterPro" id="IPR013785">
    <property type="entry name" value="Aldolase_TIM"/>
</dbReference>
<gene>
    <name evidence="5" type="ORF">EIA08_23315</name>
    <name evidence="3" type="ORF">G5603_24930</name>
    <name evidence="2" type="ORF">HL601_16885</name>
    <name evidence="4" type="ORF">HVW04_14470</name>
</gene>
<dbReference type="EMBL" id="JAAJRI010000040">
    <property type="protein sequence ID" value="NGE91369.1"/>
    <property type="molecule type" value="Genomic_DNA"/>
</dbReference>
<dbReference type="Proteomes" id="UP000271008">
    <property type="component" value="Unassembled WGS sequence"/>
</dbReference>
<evidence type="ECO:0000313" key="2">
    <source>
        <dbReference type="EMBL" id="HAJ0997259.1"/>
    </source>
</evidence>
<organism evidence="3 7">
    <name type="scientific">Escherichia coli</name>
    <dbReference type="NCBI Taxonomy" id="562"/>
    <lineage>
        <taxon>Bacteria</taxon>
        <taxon>Pseudomonadati</taxon>
        <taxon>Pseudomonadota</taxon>
        <taxon>Gammaproteobacteria</taxon>
        <taxon>Enterobacterales</taxon>
        <taxon>Enterobacteriaceae</taxon>
        <taxon>Escherichia</taxon>
    </lineage>
</organism>
<reference evidence="2" key="3">
    <citation type="submission" date="2019-09" db="EMBL/GenBank/DDBJ databases">
        <authorList>
            <consortium name="NCBI Pathogen Detection Project"/>
        </authorList>
    </citation>
    <scope>NUCLEOTIDE SEQUENCE</scope>
    <source>
        <strain evidence="2">EC00605</strain>
    </source>
</reference>
<dbReference type="CDD" id="cd01335">
    <property type="entry name" value="Radical_SAM"/>
    <property type="match status" value="1"/>
</dbReference>
<dbReference type="EMBL" id="DABGZR010000018">
    <property type="protein sequence ID" value="HAJ0997259.1"/>
    <property type="molecule type" value="Genomic_DNA"/>
</dbReference>
<evidence type="ECO:0000313" key="7">
    <source>
        <dbReference type="Proteomes" id="UP000472856"/>
    </source>
</evidence>
<protein>
    <submittedName>
        <fullName evidence="3">Radical SAM protein</fullName>
    </submittedName>
</protein>
<dbReference type="Proteomes" id="UP000472856">
    <property type="component" value="Unassembled WGS sequence"/>
</dbReference>
<dbReference type="EMBL" id="RQTU01000038">
    <property type="protein sequence ID" value="RRD72489.1"/>
    <property type="molecule type" value="Genomic_DNA"/>
</dbReference>
<dbReference type="AlphaFoldDB" id="A0A0A1AC33"/>
<evidence type="ECO:0000313" key="4">
    <source>
        <dbReference type="EMBL" id="QMP45986.1"/>
    </source>
</evidence>
<evidence type="ECO:0000313" key="6">
    <source>
        <dbReference type="Proteomes" id="UP000271008"/>
    </source>
</evidence>
<sequence>MTLKQIQTLIYRGEIKSCNYRCGYCPFHKQDRNDKQQDEAALWRMVEHLPALGSPLNVLITPYGEALRYRYYMAAMAKISRYSHVQAVGIQTNASFNLSSLIATMQDNQGDLAKLRLWCSFHPSQVSKDVFLKQILAIKDAGITCSVGAVASVDNYDTFQWLRAHLPADIYFWLNANERDKRPTSDERNSQFQMLDPLYHLETSLWPANVEFCIGGKKSVFMNADGDLFACNISKIKIGNLYQQQLSSPACMARQCHCYLAYHLRQDIPALSQFDAERCFRIFSL</sequence>